<dbReference type="Gene3D" id="3.30.1360.120">
    <property type="entry name" value="Probable tRNA modification gtpase trme, domain 1"/>
    <property type="match status" value="1"/>
</dbReference>
<feature type="domain" description="GCVT N-terminal" evidence="9">
    <location>
        <begin position="49"/>
        <end position="298"/>
    </location>
</feature>
<dbReference type="PANTHER" id="PTHR43757:SF2">
    <property type="entry name" value="AMINOMETHYLTRANSFERASE, MITOCHONDRIAL"/>
    <property type="match status" value="1"/>
</dbReference>
<dbReference type="NCBIfam" id="TIGR00528">
    <property type="entry name" value="gcvT"/>
    <property type="match status" value="1"/>
</dbReference>
<dbReference type="GO" id="GO:0005829">
    <property type="term" value="C:cytosol"/>
    <property type="evidence" value="ECO:0007669"/>
    <property type="project" value="TreeGrafter"/>
</dbReference>
<keyword evidence="3 7" id="KW-0032">Aminotransferase</keyword>
<evidence type="ECO:0000259" key="10">
    <source>
        <dbReference type="Pfam" id="PF08669"/>
    </source>
</evidence>
<evidence type="ECO:0000313" key="12">
    <source>
        <dbReference type="Proteomes" id="UP000281350"/>
    </source>
</evidence>
<dbReference type="InterPro" id="IPR029043">
    <property type="entry name" value="GcvT/YgfZ_C"/>
</dbReference>
<dbReference type="InterPro" id="IPR013977">
    <property type="entry name" value="GcvT_C"/>
</dbReference>
<dbReference type="GO" id="GO:0032259">
    <property type="term" value="P:methylation"/>
    <property type="evidence" value="ECO:0007669"/>
    <property type="project" value="UniProtKB-KW"/>
</dbReference>
<evidence type="ECO:0000256" key="1">
    <source>
        <dbReference type="ARBA" id="ARBA00008609"/>
    </source>
</evidence>
<dbReference type="SUPFAM" id="SSF103025">
    <property type="entry name" value="Folate-binding domain"/>
    <property type="match status" value="1"/>
</dbReference>
<proteinExistence type="inferred from homology"/>
<evidence type="ECO:0000256" key="5">
    <source>
        <dbReference type="ARBA" id="ARBA00031395"/>
    </source>
</evidence>
<comment type="subunit">
    <text evidence="7">The glycine cleavage system is composed of four proteins: P, T, L and H.</text>
</comment>
<dbReference type="GO" id="GO:0008483">
    <property type="term" value="F:transaminase activity"/>
    <property type="evidence" value="ECO:0007669"/>
    <property type="project" value="UniProtKB-KW"/>
</dbReference>
<dbReference type="InterPro" id="IPR022903">
    <property type="entry name" value="GcvT_bac"/>
</dbReference>
<dbReference type="Gene3D" id="3.30.70.1400">
    <property type="entry name" value="Aminomethyltransferase beta-barrel domains"/>
    <property type="match status" value="1"/>
</dbReference>
<evidence type="ECO:0000313" key="11">
    <source>
        <dbReference type="EMBL" id="RMO68024.1"/>
    </source>
</evidence>
<dbReference type="InterPro" id="IPR028896">
    <property type="entry name" value="GcvT/YgfZ/DmdA"/>
</dbReference>
<evidence type="ECO:0000259" key="9">
    <source>
        <dbReference type="Pfam" id="PF01571"/>
    </source>
</evidence>
<dbReference type="FunFam" id="3.30.70.1400:FF:000001">
    <property type="entry name" value="Aminomethyltransferase"/>
    <property type="match status" value="1"/>
</dbReference>
<dbReference type="Gene3D" id="4.10.1250.10">
    <property type="entry name" value="Aminomethyltransferase fragment"/>
    <property type="match status" value="1"/>
</dbReference>
<sequence>MRRNWCGLSDYSVSCNVLQTPVYWGLADIFCPHLRHARKEKPMGQRTPLFDLHLALGAKMVDFGGWDMPLHYGSQVEEHHQVRRDCGVFDVSHMNVIDLLGREAKAWLRRLLANDVDKLKTPGRALYSAMLDEQGGVIDDMIVYLTADGYRLVVNAATGAKDLAWMRSQLGDFDVQLLARSEMAMLAIQGPQARNRIAQLVSSARAELIRQLKPFEGLDDGDWFIARTGYTGEDGLEIMLPADEAQRFFNELVGAGISPIGLGARDTLRLEAGMNLYGQDIGEHVSPLASNMAWSIAWEPADRDFIGRQALEIERAEGIAFKLVGLVLEERGVLRAHQVVRVAEVGEGEITSGSFSPTLSKSIALARVPMATADRAEVEIRGKWYPVRVVQPAFVRHGKTLI</sequence>
<dbReference type="FunFam" id="4.10.1250.10:FF:000001">
    <property type="entry name" value="Aminomethyltransferase"/>
    <property type="match status" value="1"/>
</dbReference>
<keyword evidence="4 7" id="KW-0808">Transferase</keyword>
<dbReference type="Pfam" id="PF08669">
    <property type="entry name" value="GCV_T_C"/>
    <property type="match status" value="1"/>
</dbReference>
<dbReference type="GO" id="GO:0005960">
    <property type="term" value="C:glycine cleavage complex"/>
    <property type="evidence" value="ECO:0007669"/>
    <property type="project" value="InterPro"/>
</dbReference>
<dbReference type="PANTHER" id="PTHR43757">
    <property type="entry name" value="AMINOMETHYLTRANSFERASE"/>
    <property type="match status" value="1"/>
</dbReference>
<dbReference type="GO" id="GO:0019464">
    <property type="term" value="P:glycine decarboxylation via glycine cleavage system"/>
    <property type="evidence" value="ECO:0007669"/>
    <property type="project" value="UniProtKB-UniRule"/>
</dbReference>
<dbReference type="FunFam" id="2.40.30.110:FF:000001">
    <property type="entry name" value="Aminomethyltransferase"/>
    <property type="match status" value="1"/>
</dbReference>
<comment type="function">
    <text evidence="7">The glycine cleavage system catalyzes the degradation of glycine.</text>
</comment>
<comment type="caution">
    <text evidence="11">The sequence shown here is derived from an EMBL/GenBank/DDBJ whole genome shotgun (WGS) entry which is preliminary data.</text>
</comment>
<dbReference type="Gene3D" id="2.40.30.110">
    <property type="entry name" value="Aminomethyltransferase beta-barrel domains"/>
    <property type="match status" value="1"/>
</dbReference>
<dbReference type="GO" id="GO:0004047">
    <property type="term" value="F:aminomethyltransferase activity"/>
    <property type="evidence" value="ECO:0007669"/>
    <property type="project" value="UniProtKB-UniRule"/>
</dbReference>
<dbReference type="InterPro" id="IPR006223">
    <property type="entry name" value="GcvT"/>
</dbReference>
<keyword evidence="11" id="KW-0489">Methyltransferase</keyword>
<dbReference type="EMBL" id="RBPY01000196">
    <property type="protein sequence ID" value="RMO68024.1"/>
    <property type="molecule type" value="Genomic_DNA"/>
</dbReference>
<evidence type="ECO:0000256" key="3">
    <source>
        <dbReference type="ARBA" id="ARBA00022576"/>
    </source>
</evidence>
<evidence type="ECO:0000256" key="8">
    <source>
        <dbReference type="PIRSR" id="PIRSR006487-1"/>
    </source>
</evidence>
<feature type="domain" description="Aminomethyltransferase C-terminal" evidence="10">
    <location>
        <begin position="322"/>
        <end position="395"/>
    </location>
</feature>
<evidence type="ECO:0000256" key="6">
    <source>
        <dbReference type="ARBA" id="ARBA00047665"/>
    </source>
</evidence>
<dbReference type="PIRSF" id="PIRSF006487">
    <property type="entry name" value="GcvT"/>
    <property type="match status" value="1"/>
</dbReference>
<dbReference type="InterPro" id="IPR027266">
    <property type="entry name" value="TrmE/GcvT-like"/>
</dbReference>
<organism evidence="11 12">
    <name type="scientific">Pseudomonas syringae pv. primulae</name>
    <dbReference type="NCBI Taxonomy" id="251707"/>
    <lineage>
        <taxon>Bacteria</taxon>
        <taxon>Pseudomonadati</taxon>
        <taxon>Pseudomonadota</taxon>
        <taxon>Gammaproteobacteria</taxon>
        <taxon>Pseudomonadales</taxon>
        <taxon>Pseudomonadaceae</taxon>
        <taxon>Pseudomonas</taxon>
    </lineage>
</organism>
<accession>A0A3M3XF42</accession>
<dbReference type="Proteomes" id="UP000281350">
    <property type="component" value="Unassembled WGS sequence"/>
</dbReference>
<dbReference type="Pfam" id="PF01571">
    <property type="entry name" value="GCV_T"/>
    <property type="match status" value="1"/>
</dbReference>
<evidence type="ECO:0000256" key="2">
    <source>
        <dbReference type="ARBA" id="ARBA00012616"/>
    </source>
</evidence>
<dbReference type="NCBIfam" id="NF001567">
    <property type="entry name" value="PRK00389.1"/>
    <property type="match status" value="1"/>
</dbReference>
<dbReference type="GO" id="GO:0008168">
    <property type="term" value="F:methyltransferase activity"/>
    <property type="evidence" value="ECO:0007669"/>
    <property type="project" value="UniProtKB-KW"/>
</dbReference>
<protein>
    <recommendedName>
        <fullName evidence="2 7">Aminomethyltransferase</fullName>
        <ecNumber evidence="2 7">2.1.2.10</ecNumber>
    </recommendedName>
    <alternativeName>
        <fullName evidence="5 7">Glycine cleavage system T protein</fullName>
    </alternativeName>
</protein>
<gene>
    <name evidence="7" type="primary">gcvT</name>
    <name evidence="11" type="ORF">ALQ36_100425</name>
</gene>
<comment type="similarity">
    <text evidence="1 7">Belongs to the GcvT family.</text>
</comment>
<reference evidence="11 12" key="1">
    <citation type="submission" date="2018-08" db="EMBL/GenBank/DDBJ databases">
        <title>Recombination of ecologically and evolutionarily significant loci maintains genetic cohesion in the Pseudomonas syringae species complex.</title>
        <authorList>
            <person name="Dillon M."/>
            <person name="Thakur S."/>
            <person name="Almeida R.N.D."/>
            <person name="Weir B.S."/>
            <person name="Guttman D.S."/>
        </authorList>
    </citation>
    <scope>NUCLEOTIDE SEQUENCE [LARGE SCALE GENOMIC DNA]</scope>
    <source>
        <strain evidence="11 12">ICMP 2732</strain>
    </source>
</reference>
<name>A0A3M3XF42_9PSED</name>
<dbReference type="SUPFAM" id="SSF101790">
    <property type="entry name" value="Aminomethyltransferase beta-barrel domain"/>
    <property type="match status" value="1"/>
</dbReference>
<dbReference type="HAMAP" id="MF_00259">
    <property type="entry name" value="GcvT"/>
    <property type="match status" value="1"/>
</dbReference>
<evidence type="ECO:0000256" key="4">
    <source>
        <dbReference type="ARBA" id="ARBA00022679"/>
    </source>
</evidence>
<dbReference type="InterPro" id="IPR006222">
    <property type="entry name" value="GCVT_N"/>
</dbReference>
<comment type="catalytic activity">
    <reaction evidence="6 7">
        <text>N(6)-[(R)-S(8)-aminomethyldihydrolipoyl]-L-lysyl-[protein] + (6S)-5,6,7,8-tetrahydrofolate = N(6)-[(R)-dihydrolipoyl]-L-lysyl-[protein] + (6R)-5,10-methylene-5,6,7,8-tetrahydrofolate + NH4(+)</text>
        <dbReference type="Rhea" id="RHEA:16945"/>
        <dbReference type="Rhea" id="RHEA-COMP:10475"/>
        <dbReference type="Rhea" id="RHEA-COMP:10492"/>
        <dbReference type="ChEBI" id="CHEBI:15636"/>
        <dbReference type="ChEBI" id="CHEBI:28938"/>
        <dbReference type="ChEBI" id="CHEBI:57453"/>
        <dbReference type="ChEBI" id="CHEBI:83100"/>
        <dbReference type="ChEBI" id="CHEBI:83143"/>
        <dbReference type="EC" id="2.1.2.10"/>
    </reaction>
</comment>
<dbReference type="EC" id="2.1.2.10" evidence="2 7"/>
<evidence type="ECO:0000256" key="7">
    <source>
        <dbReference type="HAMAP-Rule" id="MF_00259"/>
    </source>
</evidence>
<dbReference type="AlphaFoldDB" id="A0A3M3XF42"/>
<feature type="binding site" evidence="8">
    <location>
        <position position="237"/>
    </location>
    <ligand>
        <name>substrate</name>
    </ligand>
</feature>